<dbReference type="GO" id="GO:0006351">
    <property type="term" value="P:DNA-templated transcription"/>
    <property type="evidence" value="ECO:0007669"/>
    <property type="project" value="InterPro"/>
</dbReference>
<keyword evidence="1" id="KW-0539">Nucleus</keyword>
<evidence type="ECO:0000313" key="3">
    <source>
        <dbReference type="EMBL" id="USW51230.1"/>
    </source>
</evidence>
<evidence type="ECO:0000256" key="1">
    <source>
        <dbReference type="ARBA" id="ARBA00023242"/>
    </source>
</evidence>
<dbReference type="PANTHER" id="PTHR46910">
    <property type="entry name" value="TRANSCRIPTION FACTOR PDR1"/>
    <property type="match status" value="1"/>
</dbReference>
<protein>
    <recommendedName>
        <fullName evidence="2">Xylanolytic transcriptional activator regulatory domain-containing protein</fullName>
    </recommendedName>
</protein>
<dbReference type="Proteomes" id="UP001056384">
    <property type="component" value="Chromosome 3"/>
</dbReference>
<dbReference type="InterPro" id="IPR007219">
    <property type="entry name" value="XnlR_reg_dom"/>
</dbReference>
<dbReference type="SMART" id="SM00906">
    <property type="entry name" value="Fungal_trans"/>
    <property type="match status" value="1"/>
</dbReference>
<name>A0A9Q9ALK7_9PEZI</name>
<reference evidence="3" key="1">
    <citation type="submission" date="2022-06" db="EMBL/GenBank/DDBJ databases">
        <title>Complete genome sequences of two strains of the flax pathogen Septoria linicola.</title>
        <authorList>
            <person name="Lapalu N."/>
            <person name="Simon A."/>
            <person name="Demenou B."/>
            <person name="Paumier D."/>
            <person name="Guillot M.-P."/>
            <person name="Gout L."/>
            <person name="Valade R."/>
        </authorList>
    </citation>
    <scope>NUCLEOTIDE SEQUENCE</scope>
    <source>
        <strain evidence="3">SE15195</strain>
    </source>
</reference>
<dbReference type="AlphaFoldDB" id="A0A9Q9ALK7"/>
<dbReference type="CDD" id="cd12148">
    <property type="entry name" value="fungal_TF_MHR"/>
    <property type="match status" value="1"/>
</dbReference>
<proteinExistence type="predicted"/>
<evidence type="ECO:0000313" key="4">
    <source>
        <dbReference type="Proteomes" id="UP001056384"/>
    </source>
</evidence>
<gene>
    <name evidence="3" type="ORF">Slin15195_G045490</name>
</gene>
<organism evidence="3 4">
    <name type="scientific">Septoria linicola</name>
    <dbReference type="NCBI Taxonomy" id="215465"/>
    <lineage>
        <taxon>Eukaryota</taxon>
        <taxon>Fungi</taxon>
        <taxon>Dikarya</taxon>
        <taxon>Ascomycota</taxon>
        <taxon>Pezizomycotina</taxon>
        <taxon>Dothideomycetes</taxon>
        <taxon>Dothideomycetidae</taxon>
        <taxon>Mycosphaerellales</taxon>
        <taxon>Mycosphaerellaceae</taxon>
        <taxon>Septoria</taxon>
    </lineage>
</organism>
<dbReference type="OrthoDB" id="3266505at2759"/>
<keyword evidence="4" id="KW-1185">Reference proteome</keyword>
<dbReference type="EMBL" id="CP099420">
    <property type="protein sequence ID" value="USW51230.1"/>
    <property type="molecule type" value="Genomic_DNA"/>
</dbReference>
<dbReference type="InterPro" id="IPR050987">
    <property type="entry name" value="AtrR-like"/>
</dbReference>
<feature type="domain" description="Xylanolytic transcriptional activator regulatory" evidence="2">
    <location>
        <begin position="176"/>
        <end position="244"/>
    </location>
</feature>
<evidence type="ECO:0000259" key="2">
    <source>
        <dbReference type="SMART" id="SM00906"/>
    </source>
</evidence>
<dbReference type="GO" id="GO:0008270">
    <property type="term" value="F:zinc ion binding"/>
    <property type="evidence" value="ECO:0007669"/>
    <property type="project" value="InterPro"/>
</dbReference>
<dbReference type="Pfam" id="PF04082">
    <property type="entry name" value="Fungal_trans"/>
    <property type="match status" value="1"/>
</dbReference>
<dbReference type="GO" id="GO:0003677">
    <property type="term" value="F:DNA binding"/>
    <property type="evidence" value="ECO:0007669"/>
    <property type="project" value="InterPro"/>
</dbReference>
<dbReference type="GO" id="GO:0003700">
    <property type="term" value="F:DNA-binding transcription factor activity"/>
    <property type="evidence" value="ECO:0007669"/>
    <property type="project" value="InterPro"/>
</dbReference>
<accession>A0A9Q9ALK7</accession>
<sequence length="514" mass="56850">MPKVGPPMRFSNYKPAVLEENNILELSKSDADTTDFSISSAIPGSHVCSTDTTEVLHWRAELPFTLPEQSILGGLVQQYFLSVNWFMHVIDEESFLEIVRDYTSAETVPRSKRNFMVLVYPSAPYDLRFLATFRDESCAYIETRMLSLMASPDLESVQAGILFGSFHLFNRLPNLGFGILGSTIETAQLLGLHRRFSRSASERDTYIKVWWALEIFEKYAAIAFGWPCGMDDADCEVPEIQASAIGTNNLTYHIEKCRLYRIIGTFLGRRKESMTPGQTGDIHERLRAWTHNLPTELRLEPGATIASVSGLQHMQALALQLAYDNIHIVIHRQAVFASGPKKPLPLGNASSIEQLIESALRTADTTRSTAMLPICRSSHAAMHAGICLFTAGVVLSALQLANIVSDRRDELLSGLERIIAFFKEFPGQHYHLASQCLEILQAVQLKCLNHASRQGSGALTSRDAELAESILAAEDFTSIGSLNDHANTADLLDLASGSSLQVVAQAWLWSSSLS</sequence>
<dbReference type="PANTHER" id="PTHR46910:SF8">
    <property type="entry name" value="ZN(II)2CYS6 TRANSCRIPTION FACTOR (EUROFUNG)"/>
    <property type="match status" value="1"/>
</dbReference>